<evidence type="ECO:0000256" key="6">
    <source>
        <dbReference type="ARBA" id="ARBA00022527"/>
    </source>
</evidence>
<organism evidence="15 16">
    <name type="scientific">Macaca fascicularis</name>
    <name type="common">Crab-eating macaque</name>
    <name type="synonym">Cynomolgus monkey</name>
    <dbReference type="NCBI Taxonomy" id="9541"/>
    <lineage>
        <taxon>Eukaryota</taxon>
        <taxon>Metazoa</taxon>
        <taxon>Chordata</taxon>
        <taxon>Craniata</taxon>
        <taxon>Vertebrata</taxon>
        <taxon>Euteleostomi</taxon>
        <taxon>Mammalia</taxon>
        <taxon>Eutheria</taxon>
        <taxon>Euarchontoglires</taxon>
        <taxon>Primates</taxon>
        <taxon>Haplorrhini</taxon>
        <taxon>Catarrhini</taxon>
        <taxon>Cercopithecidae</taxon>
        <taxon>Cercopithecinae</taxon>
        <taxon>Macaca</taxon>
    </lineage>
</organism>
<dbReference type="InterPro" id="IPR000408">
    <property type="entry name" value="Reg_chr_condens"/>
</dbReference>
<gene>
    <name evidence="15" type="primary">NEK9</name>
</gene>
<keyword evidence="10" id="KW-0418">Kinase</keyword>
<reference evidence="15" key="3">
    <citation type="submission" date="2025-09" db="UniProtKB">
        <authorList>
            <consortium name="Ensembl"/>
        </authorList>
    </citation>
    <scope>IDENTIFICATION</scope>
</reference>
<dbReference type="PROSITE" id="PS00108">
    <property type="entry name" value="PROTEIN_KINASE_ST"/>
    <property type="match status" value="1"/>
</dbReference>
<dbReference type="InterPro" id="IPR042767">
    <property type="entry name" value="Nek9_STKc"/>
</dbReference>
<proteinExistence type="inferred from homology"/>
<dbReference type="InterPro" id="IPR000719">
    <property type="entry name" value="Prot_kinase_dom"/>
</dbReference>
<dbReference type="GO" id="GO:0046872">
    <property type="term" value="F:metal ion binding"/>
    <property type="evidence" value="ECO:0007669"/>
    <property type="project" value="UniProtKB-KW"/>
</dbReference>
<dbReference type="GO" id="GO:0005813">
    <property type="term" value="C:centrosome"/>
    <property type="evidence" value="ECO:0007669"/>
    <property type="project" value="TreeGrafter"/>
</dbReference>
<keyword evidence="6" id="KW-0723">Serine/threonine-protein kinase</keyword>
<protein>
    <recommendedName>
        <fullName evidence="4">non-specific serine/threonine protein kinase</fullName>
        <ecNumber evidence="4">2.7.11.1</ecNumber>
    </recommendedName>
</protein>
<evidence type="ECO:0000256" key="2">
    <source>
        <dbReference type="ARBA" id="ARBA00004496"/>
    </source>
</evidence>
<keyword evidence="16" id="KW-1185">Reference proteome</keyword>
<evidence type="ECO:0000256" key="1">
    <source>
        <dbReference type="ARBA" id="ARBA00001946"/>
    </source>
</evidence>
<evidence type="ECO:0000256" key="7">
    <source>
        <dbReference type="ARBA" id="ARBA00022553"/>
    </source>
</evidence>
<dbReference type="PANTHER" id="PTHR44535">
    <property type="entry name" value="PROTEIN CBG16200"/>
    <property type="match status" value="1"/>
</dbReference>
<keyword evidence="7" id="KW-0597">Phosphoprotein</keyword>
<dbReference type="GeneTree" id="ENSGT00940000156145"/>
<dbReference type="SUPFAM" id="SSF50985">
    <property type="entry name" value="RCC1/BLIP-II"/>
    <property type="match status" value="1"/>
</dbReference>
<keyword evidence="10" id="KW-0808">Transferase</keyword>
<dbReference type="Proteomes" id="UP000233100">
    <property type="component" value="Chromosome 7"/>
</dbReference>
<dbReference type="Pfam" id="PF00069">
    <property type="entry name" value="Pkinase"/>
    <property type="match status" value="1"/>
</dbReference>
<dbReference type="Gene3D" id="1.10.510.10">
    <property type="entry name" value="Transferase(Phosphotransferase) domain 1"/>
    <property type="match status" value="1"/>
</dbReference>
<feature type="repeat" description="RCC1" evidence="13">
    <location>
        <begin position="414"/>
        <end position="467"/>
    </location>
</feature>
<evidence type="ECO:0000256" key="10">
    <source>
        <dbReference type="ARBA" id="ARBA00022777"/>
    </source>
</evidence>
<sequence length="501" mass="55847">MSVLGEYERHCDSINSDFGSDASQGPRAGGGAAEQEELHYIPIRVLGRGAEATLYRRTEDDSLVVWKEVDLTRLSEKERRDALNEIVILALLQHDNIIAYYNHFMDNTTLLIELEYCNGGNLYDKILRQKDKLFEEEMVVWYLFQIVSAVSCIHKAGILHRDIKTLNIFLTKANLIKLGDYGLAKKLNSEYSMAETLVGTPYYMSPELCQGVKYNFKSDIWAVGCVIFELLTLKRTFDATNPLNLCVKIVQGIRAMEVDSSQYSLELIQMVHSCLDQVAFFFDIVFNVKCAFVLGVVGRSSTVTEAPIAVVTSRTSEVYVWGGGKSTPQKLDVIKSGCSARQVCAGNTHFAVVTVEKELYTWVNMQGGTKLHGQLGHGDKASYRQPKHVEKLQGKAIHQVSCGDDFTVCVTDEGQLYAFGSDYYGCMGVDKVAGPEVLEPMQLNFFLSNPVEQVSCGDNHVVVLTRNKEVYSWGCGEYGRGSLVSVHFFAGIQPDFKVVCI</sequence>
<dbReference type="AlphaFoldDB" id="A0A7N9CQC9"/>
<keyword evidence="9" id="KW-0547">Nucleotide-binding</keyword>
<evidence type="ECO:0000313" key="15">
    <source>
        <dbReference type="Ensembl" id="ENSMFAP00000053275.1"/>
    </source>
</evidence>
<evidence type="ECO:0000259" key="14">
    <source>
        <dbReference type="PROSITE" id="PS50011"/>
    </source>
</evidence>
<reference evidence="15 16" key="1">
    <citation type="submission" date="2013-03" db="EMBL/GenBank/DDBJ databases">
        <authorList>
            <person name="Warren W."/>
            <person name="Wilson R.K."/>
        </authorList>
    </citation>
    <scope>NUCLEOTIDE SEQUENCE</scope>
</reference>
<dbReference type="CDD" id="cd08221">
    <property type="entry name" value="STKc_Nek9"/>
    <property type="match status" value="1"/>
</dbReference>
<evidence type="ECO:0000256" key="8">
    <source>
        <dbReference type="ARBA" id="ARBA00022723"/>
    </source>
</evidence>
<name>A0A7N9CQC9_MACFA</name>
<keyword evidence="12" id="KW-0460">Magnesium</keyword>
<dbReference type="Gene3D" id="3.30.200.20">
    <property type="entry name" value="Phosphorylase Kinase, domain 1"/>
    <property type="match status" value="1"/>
</dbReference>
<evidence type="ECO:0000256" key="5">
    <source>
        <dbReference type="ARBA" id="ARBA00022490"/>
    </source>
</evidence>
<evidence type="ECO:0000256" key="11">
    <source>
        <dbReference type="ARBA" id="ARBA00022840"/>
    </source>
</evidence>
<dbReference type="PROSITE" id="PS50011">
    <property type="entry name" value="PROTEIN_KINASE_DOM"/>
    <property type="match status" value="1"/>
</dbReference>
<comment type="similarity">
    <text evidence="3">Belongs to the protein kinase superfamily. NEK Ser/Thr protein kinase family. NIMA subfamily.</text>
</comment>
<keyword evidence="8" id="KW-0479">Metal-binding</keyword>
<evidence type="ECO:0000256" key="3">
    <source>
        <dbReference type="ARBA" id="ARBA00010886"/>
    </source>
</evidence>
<keyword evidence="11" id="KW-0067">ATP-binding</keyword>
<evidence type="ECO:0000256" key="12">
    <source>
        <dbReference type="ARBA" id="ARBA00022842"/>
    </source>
</evidence>
<dbReference type="PANTHER" id="PTHR44535:SF1">
    <property type="entry name" value="SERINE_THREONINE-PROTEIN KINASE NEK9"/>
    <property type="match status" value="1"/>
</dbReference>
<dbReference type="EC" id="2.7.11.1" evidence="4"/>
<reference evidence="15" key="2">
    <citation type="submission" date="2025-08" db="UniProtKB">
        <authorList>
            <consortium name="Ensembl"/>
        </authorList>
    </citation>
    <scope>IDENTIFICATION</scope>
</reference>
<dbReference type="FunFam" id="1.10.510.10:FF:000602">
    <property type="entry name" value="serine/threonine-protein kinase Nek9"/>
    <property type="match status" value="1"/>
</dbReference>
<dbReference type="GO" id="GO:0005524">
    <property type="term" value="F:ATP binding"/>
    <property type="evidence" value="ECO:0007669"/>
    <property type="project" value="UniProtKB-KW"/>
</dbReference>
<dbReference type="Bgee" id="ENSMFAG00000037572">
    <property type="expression patterns" value="Expressed in skeletal muscle tissue and 13 other cell types or tissues"/>
</dbReference>
<feature type="domain" description="Protein kinase" evidence="14">
    <location>
        <begin position="40"/>
        <end position="293"/>
    </location>
</feature>
<dbReference type="InterPro" id="IPR009091">
    <property type="entry name" value="RCC1/BLIP-II"/>
</dbReference>
<dbReference type="SMART" id="SM00220">
    <property type="entry name" value="S_TKc"/>
    <property type="match status" value="1"/>
</dbReference>
<feature type="repeat" description="RCC1" evidence="13">
    <location>
        <begin position="357"/>
        <end position="413"/>
    </location>
</feature>
<dbReference type="Pfam" id="PF00415">
    <property type="entry name" value="RCC1"/>
    <property type="match status" value="2"/>
</dbReference>
<dbReference type="SUPFAM" id="SSF56112">
    <property type="entry name" value="Protein kinase-like (PK-like)"/>
    <property type="match status" value="1"/>
</dbReference>
<dbReference type="InterPro" id="IPR011009">
    <property type="entry name" value="Kinase-like_dom_sf"/>
</dbReference>
<dbReference type="PROSITE" id="PS50012">
    <property type="entry name" value="RCC1_3"/>
    <property type="match status" value="2"/>
</dbReference>
<dbReference type="Gene3D" id="2.130.10.30">
    <property type="entry name" value="Regulator of chromosome condensation 1/beta-lactamase-inhibitor protein II"/>
    <property type="match status" value="1"/>
</dbReference>
<evidence type="ECO:0000256" key="4">
    <source>
        <dbReference type="ARBA" id="ARBA00012513"/>
    </source>
</evidence>
<dbReference type="Ensembl" id="ENSMFAT00000083373.1">
    <property type="protein sequence ID" value="ENSMFAP00000053275.1"/>
    <property type="gene ID" value="ENSMFAG00000037572.2"/>
</dbReference>
<comment type="cofactor">
    <cofactor evidence="1">
        <name>Mg(2+)</name>
        <dbReference type="ChEBI" id="CHEBI:18420"/>
    </cofactor>
</comment>
<dbReference type="GO" id="GO:0019901">
    <property type="term" value="F:protein kinase binding"/>
    <property type="evidence" value="ECO:0007669"/>
    <property type="project" value="TreeGrafter"/>
</dbReference>
<dbReference type="GO" id="GO:0004674">
    <property type="term" value="F:protein serine/threonine kinase activity"/>
    <property type="evidence" value="ECO:0007669"/>
    <property type="project" value="UniProtKB-KW"/>
</dbReference>
<evidence type="ECO:0000256" key="13">
    <source>
        <dbReference type="PROSITE-ProRule" id="PRU00235"/>
    </source>
</evidence>
<evidence type="ECO:0000313" key="16">
    <source>
        <dbReference type="Proteomes" id="UP000233100"/>
    </source>
</evidence>
<comment type="subcellular location">
    <subcellularLocation>
        <location evidence="2">Cytoplasm</location>
    </subcellularLocation>
</comment>
<dbReference type="InterPro" id="IPR051997">
    <property type="entry name" value="STK_NEK"/>
</dbReference>
<dbReference type="GO" id="GO:0005737">
    <property type="term" value="C:cytoplasm"/>
    <property type="evidence" value="ECO:0007669"/>
    <property type="project" value="UniProtKB-SubCell"/>
</dbReference>
<dbReference type="InterPro" id="IPR008271">
    <property type="entry name" value="Ser/Thr_kinase_AS"/>
</dbReference>
<accession>A0A7N9CQC9</accession>
<keyword evidence="5" id="KW-0963">Cytoplasm</keyword>
<evidence type="ECO:0000256" key="9">
    <source>
        <dbReference type="ARBA" id="ARBA00022741"/>
    </source>
</evidence>